<accession>A0A6G1G2A6</accession>
<keyword evidence="1" id="KW-0812">Transmembrane</keyword>
<evidence type="ECO:0000313" key="3">
    <source>
        <dbReference type="Proteomes" id="UP000504638"/>
    </source>
</evidence>
<dbReference type="AlphaFoldDB" id="A0A6G1G2A6"/>
<evidence type="ECO:0000313" key="2">
    <source>
        <dbReference type="EMBL" id="KAF1811939.1"/>
    </source>
</evidence>
<protein>
    <submittedName>
        <fullName evidence="2 4">Uncharacterized protein</fullName>
    </submittedName>
</protein>
<keyword evidence="1" id="KW-1133">Transmembrane helix</keyword>
<sequence>MTLDSLIYRNGLPSVTYHHLLSSLSQASFHNIRGYGSFSYWLLMHYGTVPFCIPISFSLLISLGYRIESSG</sequence>
<reference evidence="2 4" key="1">
    <citation type="submission" date="2020-01" db="EMBL/GenBank/DDBJ databases">
        <authorList>
            <consortium name="DOE Joint Genome Institute"/>
            <person name="Haridas S."/>
            <person name="Albert R."/>
            <person name="Binder M."/>
            <person name="Bloem J."/>
            <person name="Labutti K."/>
            <person name="Salamov A."/>
            <person name="Andreopoulos B."/>
            <person name="Baker S.E."/>
            <person name="Barry K."/>
            <person name="Bills G."/>
            <person name="Bluhm B.H."/>
            <person name="Cannon C."/>
            <person name="Castanera R."/>
            <person name="Culley D.E."/>
            <person name="Daum C."/>
            <person name="Ezra D."/>
            <person name="Gonzalez J.B."/>
            <person name="Henrissat B."/>
            <person name="Kuo A."/>
            <person name="Liang C."/>
            <person name="Lipzen A."/>
            <person name="Lutzoni F."/>
            <person name="Magnuson J."/>
            <person name="Mondo S."/>
            <person name="Nolan M."/>
            <person name="Ohm R."/>
            <person name="Pangilinan J."/>
            <person name="Park H.-J."/>
            <person name="Ramirez L."/>
            <person name="Alfaro M."/>
            <person name="Sun H."/>
            <person name="Tritt A."/>
            <person name="Yoshinaga Y."/>
            <person name="Zwiers L.-H."/>
            <person name="Turgeon B.G."/>
            <person name="Goodwin S.B."/>
            <person name="Spatafora J.W."/>
            <person name="Crous P.W."/>
            <person name="Grigoriev I.V."/>
        </authorList>
    </citation>
    <scope>NUCLEOTIDE SEQUENCE</scope>
    <source>
        <strain evidence="2 4">CBS 781.70</strain>
    </source>
</reference>
<name>A0A6G1G2A6_9PEZI</name>
<evidence type="ECO:0000313" key="4">
    <source>
        <dbReference type="RefSeq" id="XP_033533570.1"/>
    </source>
</evidence>
<reference evidence="4" key="3">
    <citation type="submission" date="2025-04" db="UniProtKB">
        <authorList>
            <consortium name="RefSeq"/>
        </authorList>
    </citation>
    <scope>IDENTIFICATION</scope>
    <source>
        <strain evidence="4">CBS 781.70</strain>
    </source>
</reference>
<gene>
    <name evidence="2 4" type="ORF">P152DRAFT_38368</name>
</gene>
<dbReference type="RefSeq" id="XP_033533570.1">
    <property type="nucleotide sequence ID" value="XM_033675787.1"/>
</dbReference>
<feature type="transmembrane region" description="Helical" evidence="1">
    <location>
        <begin position="43"/>
        <end position="65"/>
    </location>
</feature>
<organism evidence="2">
    <name type="scientific">Eremomyces bilateralis CBS 781.70</name>
    <dbReference type="NCBI Taxonomy" id="1392243"/>
    <lineage>
        <taxon>Eukaryota</taxon>
        <taxon>Fungi</taxon>
        <taxon>Dikarya</taxon>
        <taxon>Ascomycota</taxon>
        <taxon>Pezizomycotina</taxon>
        <taxon>Dothideomycetes</taxon>
        <taxon>Dothideomycetes incertae sedis</taxon>
        <taxon>Eremomycetales</taxon>
        <taxon>Eremomycetaceae</taxon>
        <taxon>Eremomyces</taxon>
    </lineage>
</organism>
<dbReference type="EMBL" id="ML975159">
    <property type="protein sequence ID" value="KAF1811939.1"/>
    <property type="molecule type" value="Genomic_DNA"/>
</dbReference>
<evidence type="ECO:0000256" key="1">
    <source>
        <dbReference type="SAM" id="Phobius"/>
    </source>
</evidence>
<proteinExistence type="predicted"/>
<keyword evidence="1" id="KW-0472">Membrane</keyword>
<keyword evidence="3" id="KW-1185">Reference proteome</keyword>
<reference evidence="4" key="2">
    <citation type="submission" date="2020-04" db="EMBL/GenBank/DDBJ databases">
        <authorList>
            <consortium name="NCBI Genome Project"/>
        </authorList>
    </citation>
    <scope>NUCLEOTIDE SEQUENCE</scope>
    <source>
        <strain evidence="4">CBS 781.70</strain>
    </source>
</reference>
<dbReference type="Proteomes" id="UP000504638">
    <property type="component" value="Unplaced"/>
</dbReference>
<dbReference type="GeneID" id="54416357"/>